<feature type="binding site" evidence="9">
    <location>
        <position position="110"/>
    </location>
    <ligand>
        <name>Mg(2+)</name>
        <dbReference type="ChEBI" id="CHEBI:18420"/>
        <label>1</label>
    </ligand>
</feature>
<evidence type="ECO:0000256" key="8">
    <source>
        <dbReference type="ARBA" id="ARBA00023277"/>
    </source>
</evidence>
<keyword evidence="13" id="KW-1185">Reference proteome</keyword>
<keyword evidence="4 9" id="KW-0963">Cytoplasm</keyword>
<comment type="catalytic activity">
    <reaction evidence="1 9">
        <text>beta-D-fructose 1,6-bisphosphate + H2O = beta-D-fructose 6-phosphate + phosphate</text>
        <dbReference type="Rhea" id="RHEA:11064"/>
        <dbReference type="ChEBI" id="CHEBI:15377"/>
        <dbReference type="ChEBI" id="CHEBI:32966"/>
        <dbReference type="ChEBI" id="CHEBI:43474"/>
        <dbReference type="ChEBI" id="CHEBI:57634"/>
        <dbReference type="EC" id="3.1.3.11"/>
    </reaction>
</comment>
<evidence type="ECO:0000256" key="5">
    <source>
        <dbReference type="ARBA" id="ARBA00022723"/>
    </source>
</evidence>
<feature type="binding site" evidence="9">
    <location>
        <position position="113"/>
    </location>
    <ligand>
        <name>Mg(2+)</name>
        <dbReference type="ChEBI" id="CHEBI:18420"/>
        <label>2</label>
    </ligand>
</feature>
<dbReference type="PRINTS" id="PR01958">
    <property type="entry name" value="S17BPHPHTASE"/>
</dbReference>
<evidence type="ECO:0000313" key="13">
    <source>
        <dbReference type="Proteomes" id="UP000632828"/>
    </source>
</evidence>
<feature type="binding site" evidence="9">
    <location>
        <position position="112"/>
    </location>
    <ligand>
        <name>Mg(2+)</name>
        <dbReference type="ChEBI" id="CHEBI:18420"/>
        <label>1</label>
    </ligand>
</feature>
<dbReference type="PANTHER" id="PTHR11556">
    <property type="entry name" value="FRUCTOSE-1,6-BISPHOSPHATASE-RELATED"/>
    <property type="match status" value="1"/>
</dbReference>
<comment type="caution">
    <text evidence="12">The sequence shown here is derived from an EMBL/GenBank/DDBJ whole genome shotgun (WGS) entry which is preliminary data.</text>
</comment>
<keyword evidence="6 9" id="KW-0378">Hydrolase</keyword>
<dbReference type="InterPro" id="IPR033391">
    <property type="entry name" value="FBPase_N"/>
</dbReference>
<feature type="binding site" evidence="9">
    <location>
        <position position="258"/>
    </location>
    <ligand>
        <name>Mg(2+)</name>
        <dbReference type="ChEBI" id="CHEBI:18420"/>
        <label>2</label>
    </ligand>
</feature>
<dbReference type="Pfam" id="PF18913">
    <property type="entry name" value="FBPase_C"/>
    <property type="match status" value="1"/>
</dbReference>
<dbReference type="AlphaFoldDB" id="A0A8J6QT16"/>
<keyword evidence="5 9" id="KW-0479">Metal-binding</keyword>
<evidence type="ECO:0000256" key="2">
    <source>
        <dbReference type="ARBA" id="ARBA00005215"/>
    </source>
</evidence>
<feature type="binding site" evidence="9">
    <location>
        <begin position="113"/>
        <end position="116"/>
    </location>
    <ligand>
        <name>substrate</name>
    </ligand>
</feature>
<reference evidence="12" key="1">
    <citation type="submission" date="2020-09" db="EMBL/GenBank/DDBJ databases">
        <title>Pelobacter alkaliphilus sp. nov., a novel anaerobic arsenate-reducing bacterium from terrestrial mud volcano.</title>
        <authorList>
            <person name="Khomyakova M.A."/>
            <person name="Merkel A.Y."/>
            <person name="Slobodkin A.I."/>
        </authorList>
    </citation>
    <scope>NUCLEOTIDE SEQUENCE</scope>
    <source>
        <strain evidence="12">M08fum</strain>
    </source>
</reference>
<dbReference type="GO" id="GO:0000287">
    <property type="term" value="F:magnesium ion binding"/>
    <property type="evidence" value="ECO:0007669"/>
    <property type="project" value="UniProtKB-UniRule"/>
</dbReference>
<evidence type="ECO:0000313" key="12">
    <source>
        <dbReference type="EMBL" id="MBD1401395.1"/>
    </source>
</evidence>
<dbReference type="EMBL" id="JACWUN010000014">
    <property type="protein sequence ID" value="MBD1401395.1"/>
    <property type="molecule type" value="Genomic_DNA"/>
</dbReference>
<dbReference type="GO" id="GO:0042132">
    <property type="term" value="F:fructose 1,6-bisphosphate 1-phosphatase activity"/>
    <property type="evidence" value="ECO:0007669"/>
    <property type="project" value="UniProtKB-UniRule"/>
</dbReference>
<evidence type="ECO:0000259" key="11">
    <source>
        <dbReference type="Pfam" id="PF18913"/>
    </source>
</evidence>
<dbReference type="InterPro" id="IPR028343">
    <property type="entry name" value="FBPtase"/>
</dbReference>
<dbReference type="GO" id="GO:0006000">
    <property type="term" value="P:fructose metabolic process"/>
    <property type="evidence" value="ECO:0007669"/>
    <property type="project" value="TreeGrafter"/>
</dbReference>
<dbReference type="GO" id="GO:0006002">
    <property type="term" value="P:fructose 6-phosphate metabolic process"/>
    <property type="evidence" value="ECO:0007669"/>
    <property type="project" value="TreeGrafter"/>
</dbReference>
<sequence length="330" mass="36493">MSEPGKTKFQVDLRRHLRETGVEDNLTHLICEIAEASKYIIHSIRTGDLGVAGTSNLYGEKQLALDVLADRILRKRLDHSGVVVNMMSEEMDQIIPVSTDWEGKYSVAFDPLDGSSLVDVNLAVGTIVAIFPGYDLLRPGREQVAAIYILYGPRTTLVYSVGDGVYEFGMNNLMEYTLLREHITLKPKGNLYSPGGLRNQYTPGVENYVSTLEKRGVKLRYSGGFVPDINQVLLKGEGVFLYPHLKDLPRGKLRLLFELSPMAYLVEQAGGAASDGHQPILDLLPTQIHERAPVFIGCKDDVALAEEMLRTYEGKKDVPAEKGRSVKASG</sequence>
<organism evidence="12 13">
    <name type="scientific">Pelovirga terrestris</name>
    <dbReference type="NCBI Taxonomy" id="2771352"/>
    <lineage>
        <taxon>Bacteria</taxon>
        <taxon>Pseudomonadati</taxon>
        <taxon>Thermodesulfobacteriota</taxon>
        <taxon>Desulfuromonadia</taxon>
        <taxon>Geobacterales</taxon>
        <taxon>Geobacteraceae</taxon>
        <taxon>Pelovirga</taxon>
    </lineage>
</organism>
<keyword evidence="8 9" id="KW-0119">Carbohydrate metabolism</keyword>
<feature type="binding site" evidence="9">
    <location>
        <position position="110"/>
    </location>
    <ligand>
        <name>Mg(2+)</name>
        <dbReference type="ChEBI" id="CHEBI:18420"/>
        <label>2</label>
    </ligand>
</feature>
<protein>
    <recommendedName>
        <fullName evidence="9">Fructose-1,6-bisphosphatase class 1</fullName>
        <shortName evidence="9">FBPase class 1</shortName>
        <ecNumber evidence="9">3.1.3.11</ecNumber>
    </recommendedName>
    <alternativeName>
        <fullName evidence="9">D-fructose-1,6-bisphosphate 1-phosphohydrolase class 1</fullName>
    </alternativeName>
</protein>
<evidence type="ECO:0000256" key="3">
    <source>
        <dbReference type="ARBA" id="ARBA00010941"/>
    </source>
</evidence>
<dbReference type="GO" id="GO:0030388">
    <property type="term" value="P:fructose 1,6-bisphosphate metabolic process"/>
    <property type="evidence" value="ECO:0007669"/>
    <property type="project" value="TreeGrafter"/>
</dbReference>
<feature type="domain" description="Fructose-1-6-bisphosphatase class I N-terminal" evidence="10">
    <location>
        <begin position="8"/>
        <end position="179"/>
    </location>
</feature>
<dbReference type="GO" id="GO:0006094">
    <property type="term" value="P:gluconeogenesis"/>
    <property type="evidence" value="ECO:0007669"/>
    <property type="project" value="UniProtKB-UniRule"/>
</dbReference>
<dbReference type="HAMAP" id="MF_01855">
    <property type="entry name" value="FBPase_class1"/>
    <property type="match status" value="1"/>
</dbReference>
<evidence type="ECO:0000259" key="10">
    <source>
        <dbReference type="Pfam" id="PF00316"/>
    </source>
</evidence>
<dbReference type="Proteomes" id="UP000632828">
    <property type="component" value="Unassembled WGS sequence"/>
</dbReference>
<comment type="similarity">
    <text evidence="3 9">Belongs to the FBPase class 1 family.</text>
</comment>
<dbReference type="Gene3D" id="3.30.540.10">
    <property type="entry name" value="Fructose-1,6-Bisphosphatase, subunit A, domain 1"/>
    <property type="match status" value="1"/>
</dbReference>
<dbReference type="PANTHER" id="PTHR11556:SF35">
    <property type="entry name" value="SEDOHEPTULOSE-1,7-BISPHOSPHATASE, CHLOROPLASTIC"/>
    <property type="match status" value="1"/>
</dbReference>
<dbReference type="PIRSF" id="PIRSF500210">
    <property type="entry name" value="FBPtase"/>
    <property type="match status" value="1"/>
</dbReference>
<dbReference type="InterPro" id="IPR023079">
    <property type="entry name" value="SBPase"/>
</dbReference>
<evidence type="ECO:0000256" key="6">
    <source>
        <dbReference type="ARBA" id="ARBA00022801"/>
    </source>
</evidence>
<dbReference type="SUPFAM" id="SSF56655">
    <property type="entry name" value="Carbohydrate phosphatase"/>
    <property type="match status" value="1"/>
</dbReference>
<comment type="subcellular location">
    <subcellularLocation>
        <location evidence="9">Cytoplasm</location>
    </subcellularLocation>
</comment>
<dbReference type="GO" id="GO:0005829">
    <property type="term" value="C:cytosol"/>
    <property type="evidence" value="ECO:0007669"/>
    <property type="project" value="TreeGrafter"/>
</dbReference>
<feature type="domain" description="Fructose-1-6-bisphosphatase class 1 C-terminal" evidence="11">
    <location>
        <begin position="186"/>
        <end position="309"/>
    </location>
</feature>
<dbReference type="NCBIfam" id="NF006783">
    <property type="entry name" value="PRK09293.2-4"/>
    <property type="match status" value="1"/>
</dbReference>
<name>A0A8J6QT16_9BACT</name>
<evidence type="ECO:0000256" key="7">
    <source>
        <dbReference type="ARBA" id="ARBA00022842"/>
    </source>
</evidence>
<comment type="subunit">
    <text evidence="9">Homotetramer.</text>
</comment>
<evidence type="ECO:0000256" key="1">
    <source>
        <dbReference type="ARBA" id="ARBA00001273"/>
    </source>
</evidence>
<dbReference type="PIRSF" id="PIRSF000904">
    <property type="entry name" value="FBPtase_SBPase"/>
    <property type="match status" value="1"/>
</dbReference>
<dbReference type="InterPro" id="IPR044015">
    <property type="entry name" value="FBPase_C_dom"/>
</dbReference>
<comment type="pathway">
    <text evidence="2">Carbohydrate biosynthesis; Calvin cycle.</text>
</comment>
<gene>
    <name evidence="9" type="primary">fbp</name>
    <name evidence="12" type="ORF">ICT70_11995</name>
</gene>
<feature type="binding site" evidence="9">
    <location>
        <position position="221"/>
    </location>
    <ligand>
        <name>substrate</name>
    </ligand>
</feature>
<dbReference type="GO" id="GO:0005986">
    <property type="term" value="P:sucrose biosynthetic process"/>
    <property type="evidence" value="ECO:0007669"/>
    <property type="project" value="TreeGrafter"/>
</dbReference>
<comment type="caution">
    <text evidence="9">Lacks conserved residue(s) required for the propagation of feature annotation.</text>
</comment>
<dbReference type="CDD" id="cd00354">
    <property type="entry name" value="FBPase"/>
    <property type="match status" value="1"/>
</dbReference>
<dbReference type="EC" id="3.1.3.11" evidence="9"/>
<evidence type="ECO:0000256" key="9">
    <source>
        <dbReference type="HAMAP-Rule" id="MF_01855"/>
    </source>
</evidence>
<dbReference type="Gene3D" id="3.40.190.80">
    <property type="match status" value="1"/>
</dbReference>
<feature type="binding site" evidence="9">
    <location>
        <position position="89"/>
    </location>
    <ligand>
        <name>Mg(2+)</name>
        <dbReference type="ChEBI" id="CHEBI:18420"/>
        <label>1</label>
    </ligand>
</feature>
<proteinExistence type="inferred from homology"/>
<accession>A0A8J6QT16</accession>
<dbReference type="InterPro" id="IPR000146">
    <property type="entry name" value="FBPase_class-1"/>
</dbReference>
<evidence type="ECO:0000256" key="4">
    <source>
        <dbReference type="ARBA" id="ARBA00022490"/>
    </source>
</evidence>
<dbReference type="RefSeq" id="WP_191156972.1">
    <property type="nucleotide sequence ID" value="NZ_JACWUN010000014.1"/>
</dbReference>
<dbReference type="PROSITE" id="PS00124">
    <property type="entry name" value="FBPASE"/>
    <property type="match status" value="1"/>
</dbReference>
<keyword evidence="7 9" id="KW-0460">Magnesium</keyword>
<feature type="binding site" evidence="9">
    <location>
        <position position="252"/>
    </location>
    <ligand>
        <name>substrate</name>
    </ligand>
</feature>
<dbReference type="Pfam" id="PF00316">
    <property type="entry name" value="FBPase"/>
    <property type="match status" value="1"/>
</dbReference>
<comment type="cofactor">
    <cofactor evidence="9">
        <name>Mg(2+)</name>
        <dbReference type="ChEBI" id="CHEBI:18420"/>
    </cofactor>
    <text evidence="9">Binds 2 magnesium ions per subunit.</text>
</comment>
<dbReference type="InterPro" id="IPR020548">
    <property type="entry name" value="Fructose_bisphosphatase_AS"/>
</dbReference>